<dbReference type="InterPro" id="IPR047153">
    <property type="entry name" value="TRIM45/56/19-like"/>
</dbReference>
<accession>A0A8J1XR73</accession>
<dbReference type="GO" id="GO:0008630">
    <property type="term" value="P:intrinsic apoptotic signaling pathway in response to DNA damage"/>
    <property type="evidence" value="ECO:0007669"/>
    <property type="project" value="TreeGrafter"/>
</dbReference>
<protein>
    <submittedName>
        <fullName evidence="1">Uncharacterized protein</fullName>
    </submittedName>
</protein>
<dbReference type="GO" id="GO:0005654">
    <property type="term" value="C:nucleoplasm"/>
    <property type="evidence" value="ECO:0007669"/>
    <property type="project" value="TreeGrafter"/>
</dbReference>
<gene>
    <name evidence="1" type="ORF">OFUS_LOCUS14763</name>
</gene>
<dbReference type="SUPFAM" id="SSF57845">
    <property type="entry name" value="B-box zinc-binding domain"/>
    <property type="match status" value="1"/>
</dbReference>
<dbReference type="CDD" id="cd19756">
    <property type="entry name" value="Bbox2"/>
    <property type="match status" value="1"/>
</dbReference>
<dbReference type="PROSITE" id="PS50119">
    <property type="entry name" value="ZF_BBOX"/>
    <property type="match status" value="1"/>
</dbReference>
<dbReference type="PANTHER" id="PTHR25462">
    <property type="entry name" value="BONUS, ISOFORM C-RELATED"/>
    <property type="match status" value="1"/>
</dbReference>
<evidence type="ECO:0000313" key="2">
    <source>
        <dbReference type="Proteomes" id="UP000749559"/>
    </source>
</evidence>
<evidence type="ECO:0000313" key="1">
    <source>
        <dbReference type="EMBL" id="CAH1789395.1"/>
    </source>
</evidence>
<dbReference type="GO" id="GO:0044790">
    <property type="term" value="P:suppression of viral release by host"/>
    <property type="evidence" value="ECO:0007669"/>
    <property type="project" value="TreeGrafter"/>
</dbReference>
<keyword evidence="2" id="KW-1185">Reference proteome</keyword>
<dbReference type="GO" id="GO:0045087">
    <property type="term" value="P:innate immune response"/>
    <property type="evidence" value="ECO:0007669"/>
    <property type="project" value="TreeGrafter"/>
</dbReference>
<dbReference type="EMBL" id="CAIIXF020000007">
    <property type="protein sequence ID" value="CAH1789395.1"/>
    <property type="molecule type" value="Genomic_DNA"/>
</dbReference>
<proteinExistence type="predicted"/>
<dbReference type="Gene3D" id="3.30.160.60">
    <property type="entry name" value="Classic Zinc Finger"/>
    <property type="match status" value="1"/>
</dbReference>
<dbReference type="GO" id="GO:0008270">
    <property type="term" value="F:zinc ion binding"/>
    <property type="evidence" value="ECO:0007669"/>
    <property type="project" value="InterPro"/>
</dbReference>
<organism evidence="1 2">
    <name type="scientific">Owenia fusiformis</name>
    <name type="common">Polychaete worm</name>
    <dbReference type="NCBI Taxonomy" id="6347"/>
    <lineage>
        <taxon>Eukaryota</taxon>
        <taxon>Metazoa</taxon>
        <taxon>Spiralia</taxon>
        <taxon>Lophotrochozoa</taxon>
        <taxon>Annelida</taxon>
        <taxon>Polychaeta</taxon>
        <taxon>Sedentaria</taxon>
        <taxon>Canalipalpata</taxon>
        <taxon>Sabellida</taxon>
        <taxon>Oweniida</taxon>
        <taxon>Oweniidae</taxon>
        <taxon>Owenia</taxon>
    </lineage>
</organism>
<dbReference type="Proteomes" id="UP000749559">
    <property type="component" value="Unassembled WGS sequence"/>
</dbReference>
<reference evidence="1" key="1">
    <citation type="submission" date="2022-03" db="EMBL/GenBank/DDBJ databases">
        <authorList>
            <person name="Martin C."/>
        </authorList>
    </citation>
    <scope>NUCLEOTIDE SEQUENCE</scope>
</reference>
<comment type="caution">
    <text evidence="1">The sequence shown here is derived from an EMBL/GenBank/DDBJ whole genome shotgun (WGS) entry which is preliminary data.</text>
</comment>
<sequence>MDQEYILENIYDNNHFTPDAVPGPAEYGGGETSSDALLPQVDNATRLYKSPHKVFSALCSFHNREKYNMYCRDCDKPICCYCAQHECRYHNTVVDMRKLKEIFEEKKDVLKKGVAAVEVAVSQPQQRGFGKISSDENVKINQLTKNVKQQFATLKKMLKAKEKNMIDDIAKCHDNLNKREQLLQGAKGVINEANMLQKSSGKSFAFVQEANEVFDRLQKTEHFLLLKESNTIFSPSFEDVQQAIGELEILEIPGKVQILKDNYQVHSKKISPKEEIKWTPPFNKVNCRNLEYEIQLDSGNAWQELLTTNKPYFTFDPKKMETESLRHFDGKFSIRVVPKIKISTDKSIRNNSEEVFYGLPSDSTSVEIL</sequence>
<dbReference type="PANTHER" id="PTHR25462:SF302">
    <property type="entry name" value="PROTEIN PML"/>
    <property type="match status" value="1"/>
</dbReference>
<dbReference type="AlphaFoldDB" id="A0A8J1XR73"/>
<name>A0A8J1XR73_OWEFU</name>
<dbReference type="InterPro" id="IPR000315">
    <property type="entry name" value="Znf_B-box"/>
</dbReference>